<gene>
    <name evidence="1" type="primary">SWPV1-246</name>
</gene>
<reference evidence="1 2" key="1">
    <citation type="journal article" date="2017" name="BMC Genomics">
        <title>Genomic characterization of two novel pathogenic avipoxviruses isolated from pacific shearwaters (Ardenna spp.).</title>
        <authorList>
            <person name="Sarker S."/>
            <person name="Das S."/>
            <person name="Lavers J.L."/>
            <person name="Hutton I."/>
            <person name="Helbig K."/>
            <person name="Imbery J."/>
            <person name="Upton C."/>
            <person name="Raidal S.R."/>
        </authorList>
    </citation>
    <scope>NUCLEOTIDE SEQUENCE [LARGE SCALE GENOMIC DNA]</scope>
    <source>
        <strain evidence="1 2">SWPV-1</strain>
    </source>
</reference>
<proteinExistence type="predicted"/>
<name>A0A1V0S865_CNPV</name>
<evidence type="ECO:0000313" key="2">
    <source>
        <dbReference type="Proteomes" id="UP000315116"/>
    </source>
</evidence>
<sequence>MGNITGNVNDNISEEYKEKLFSAINNSNERYVKCFDCLCDDGKILFLDGMVIGAAKHNHYEPHLFIRTLKDTGRLNSELVKRCDNNFSLLREYFDKNVISTPDIIIKDTEMHKNIEDKIKELKLLDYIGKYVRDFIEFGNYNSYALIYRLRLEDNIRFDVDKMILERLKVIK</sequence>
<protein>
    <submittedName>
        <fullName evidence="1">SWPV1-246</fullName>
    </submittedName>
</protein>
<evidence type="ECO:0000313" key="1">
    <source>
        <dbReference type="EMBL" id="ARF02807.1"/>
    </source>
</evidence>
<accession>A0A1V0S865</accession>
<dbReference type="EMBL" id="KX857216">
    <property type="protein sequence ID" value="ARF02807.1"/>
    <property type="molecule type" value="Genomic_DNA"/>
</dbReference>
<dbReference type="Proteomes" id="UP000315116">
    <property type="component" value="Segment"/>
</dbReference>
<organism evidence="1 2">
    <name type="scientific">Shearwaterpox virus</name>
    <dbReference type="NCBI Taxonomy" id="1974596"/>
    <lineage>
        <taxon>Viruses</taxon>
        <taxon>Varidnaviria</taxon>
        <taxon>Bamfordvirae</taxon>
        <taxon>Nucleocytoviricota</taxon>
        <taxon>Pokkesviricetes</taxon>
        <taxon>Chitovirales</taxon>
        <taxon>Poxviridae</taxon>
        <taxon>Chordopoxvirinae</taxon>
        <taxon>Avipoxvirus</taxon>
        <taxon>Avipoxvirus canarypox</taxon>
        <taxon>Canarypox virus</taxon>
    </lineage>
</organism>